<dbReference type="FunFam" id="1.25.40.180:FF:000034">
    <property type="entry name" value="Eukaryotic translation initiation factor 4G"/>
    <property type="match status" value="1"/>
</dbReference>
<feature type="region of interest" description="Disordered" evidence="7">
    <location>
        <begin position="1"/>
        <end position="107"/>
    </location>
</feature>
<reference evidence="9" key="1">
    <citation type="submission" date="2023-05" db="EMBL/GenBank/DDBJ databases">
        <authorList>
            <person name="Huff M."/>
        </authorList>
    </citation>
    <scope>NUCLEOTIDE SEQUENCE</scope>
</reference>
<evidence type="ECO:0000256" key="5">
    <source>
        <dbReference type="ARBA" id="ARBA00067320"/>
    </source>
</evidence>
<feature type="region of interest" description="Disordered" evidence="7">
    <location>
        <begin position="1397"/>
        <end position="1462"/>
    </location>
</feature>
<feature type="region of interest" description="Disordered" evidence="7">
    <location>
        <begin position="1530"/>
        <end position="1553"/>
    </location>
</feature>
<feature type="compositionally biased region" description="Polar residues" evidence="7">
    <location>
        <begin position="799"/>
        <end position="825"/>
    </location>
</feature>
<evidence type="ECO:0000256" key="7">
    <source>
        <dbReference type="SAM" id="MobiDB-lite"/>
    </source>
</evidence>
<keyword evidence="2" id="KW-0396">Initiation factor</keyword>
<feature type="compositionally biased region" description="Polar residues" evidence="7">
    <location>
        <begin position="578"/>
        <end position="594"/>
    </location>
</feature>
<evidence type="ECO:0000313" key="9">
    <source>
        <dbReference type="EMBL" id="CAI9786057.1"/>
    </source>
</evidence>
<evidence type="ECO:0000256" key="1">
    <source>
        <dbReference type="ARBA" id="ARBA00005775"/>
    </source>
</evidence>
<dbReference type="PANTHER" id="PTHR23253:SF9">
    <property type="entry name" value="EUKARYOTIC TRANSLATION INITIATION FACTOR 4 GAMMA 2"/>
    <property type="match status" value="1"/>
</dbReference>
<dbReference type="Gene3D" id="1.25.40.180">
    <property type="match status" value="2"/>
</dbReference>
<sequence>MSHNQSRGDRTESGQYKKTGRSSSFNQQRHFSGGFKGGGGGGGGSSPATPANPSISNRSIKRSNSNVQGGQSRVHSPNVIQDSSHSFPLPVVQNGAQRHQPTPGVSDALVTSVNVTPINAPAQRITQAVPRAPSTNASTAAPSTSASTAAPSTNASSASSDANSSATPGKAAVDASGSFSLQFGSISPGFMSGMQIPARTSSAPPNLDEQKKDQACNNSLKAAPAVPTPTIPKQRLPKKDTRVLDQPNTGEAQPVSKFKRDVQVSAAPPATQTQKLSVHLMSGMSTQMQFQQPQVPVQVRAPSPQIQSQAMPTSALPIPIQMGLSIPLPMGNPPMFFSGLQPPHVMQSQGLSHQGQNLNYSSQMGHQMSPQLGSMGINMAPQFPPQQAAKFTASRKTVKITHPETHEELRLDGSSGVRSHPNVPPPSQPILSFPPNHPMSYYAKSYNSGSLFFPPPSSVPPNSSQILPSSQPPRFFNQVTVKPASGSHVDKGTVPSSEKGESMKPLSPRGEVSRRPQKDFEPSSLSYLKQSNPSVEPSSKSVSIASKQSATVTGSVTMETEGHKMFSASLALVDDIASSPSSGAGDARNNTSDGPDSITDEHKKSSNIGQQDQVCAQSPSALSSQLPEPETLEAKTSILSRTSVMLETAKESSLTTTATALEAYDSKRDRVAEGKTIQSSNILDTNNVKNTQSKTETLGKKDRGEVILPESFKPHNSSPETSSKSISPESSEITCNHEESSSQEVVASSSQGSSLGTAQQKLEECTSCFGNVGIADDLIASTSMLDSGSAIGSSVGGDETSTSDNSLSVPDTVNSKEASVTNSDIADQDYHPVSVPFSSESVSKSENEGIENNSVGLDSLPSSGVRENVLLEPNAAKSTMARVKKKRKEFYRKAEAAGTSSDLYMAYKPEEKKETDAPAQSTENTLRNTTDVTQDIAISSLKSGQSKVEPEDWEDAVDISSPKLTMKNEQQINDLDGNGLMTITYSRDFLLKFAEQFTDLPEGFEIPSGMAGALMVSSFSIPHESYPSPGKKIDRPIVGSRPDHHGSVMADEDKWSKIPSHLMSVKGDMRMDIGYGGSMGFRPGQGGNYGVLWNLRAQSPLQHAGGILSGPMQSLGPQGGLQRNNSDSDRWQRGIAFQKGLIPSPQTPLQVMHKAEKKYEIGKVSDEEEIKQRQLKAILNKLTPQNFEKLFEQVKQVNIDNVVTLSGVISQIFDKALMEPTFCEMYANFCFHLAAELPDLSVENERITFKRLLLNKCQEEFERGEKEEEEANKADEEGQAKQSEQEREEKRLRARRRMLGNIRLIGELYKKRMLTERIMHECIKKLLGQYQNPEEEDIEALCKLMSTIGEMIDHPKAKEHMDAYFDIMAQLSNNMKLSSRVRFMLKDSIDLRKNKWRQRRKVEGPKKIDEVHRDAAQERQAQASRLARAPSNGTFGRRGPPLDFAPRAPNLLSSPSPQMSGFHAVPLQLRGHDSQDVRLEERHHFENRSMSVSLPQRPFSNDSITLGPQGGLARGMAFRGQPSAPGLPLVEISSPGDARRTAPSLNGFSSMPEWTPYGQREDLMPRYMTERFSSPSVHDQSNPLERSINHRNRDIRNADHNFDRSVPTSSTQDRTPAASSEKMWPEEHLQHMSMSAIKEFYSARDENEVALCIKELNAPSFYPSMISLWVADSFERNDTERDLLTKLLIGLMKARDGMISQDQLIKGFESVLTTLDDAVNDAPRAAEFLGRIFTKIIMENVISFSEVERLIYEGGAEKGYLVEIGLAAEVLGSILETIKSEMGDSVLTQILSSSNLRLENFRPPGSNKSWRLDKFT</sequence>
<dbReference type="InterPro" id="IPR003891">
    <property type="entry name" value="Initiation_fac_eIF4g_MI"/>
</dbReference>
<dbReference type="SMART" id="SM00544">
    <property type="entry name" value="MA3"/>
    <property type="match status" value="1"/>
</dbReference>
<feature type="domain" description="MI" evidence="8">
    <location>
        <begin position="1628"/>
        <end position="1752"/>
    </location>
</feature>
<dbReference type="FunFam" id="1.25.40.180:FF:000024">
    <property type="entry name" value="Eukaryotic translation initiation factor 4G"/>
    <property type="match status" value="1"/>
</dbReference>
<feature type="compositionally biased region" description="Polar residues" evidence="7">
    <location>
        <begin position="850"/>
        <end position="862"/>
    </location>
</feature>
<organism evidence="9 10">
    <name type="scientific">Fraxinus pennsylvanica</name>
    <dbReference type="NCBI Taxonomy" id="56036"/>
    <lineage>
        <taxon>Eukaryota</taxon>
        <taxon>Viridiplantae</taxon>
        <taxon>Streptophyta</taxon>
        <taxon>Embryophyta</taxon>
        <taxon>Tracheophyta</taxon>
        <taxon>Spermatophyta</taxon>
        <taxon>Magnoliopsida</taxon>
        <taxon>eudicotyledons</taxon>
        <taxon>Gunneridae</taxon>
        <taxon>Pentapetalae</taxon>
        <taxon>asterids</taxon>
        <taxon>lamiids</taxon>
        <taxon>Lamiales</taxon>
        <taxon>Oleaceae</taxon>
        <taxon>Oleeae</taxon>
        <taxon>Fraxinus</taxon>
    </lineage>
</organism>
<dbReference type="EMBL" id="OU503057">
    <property type="protein sequence ID" value="CAI9786057.1"/>
    <property type="molecule type" value="Genomic_DNA"/>
</dbReference>
<dbReference type="GO" id="GO:0003729">
    <property type="term" value="F:mRNA binding"/>
    <property type="evidence" value="ECO:0007669"/>
    <property type="project" value="TreeGrafter"/>
</dbReference>
<feature type="compositionally biased region" description="Basic and acidic residues" evidence="7">
    <location>
        <begin position="402"/>
        <end position="411"/>
    </location>
</feature>
<feature type="compositionally biased region" description="Polar residues" evidence="7">
    <location>
        <begin position="13"/>
        <end position="30"/>
    </location>
</feature>
<feature type="compositionally biased region" description="Polar residues" evidence="7">
    <location>
        <begin position="606"/>
        <end position="626"/>
    </location>
</feature>
<evidence type="ECO:0000259" key="8">
    <source>
        <dbReference type="PROSITE" id="PS51366"/>
    </source>
</evidence>
<evidence type="ECO:0000256" key="3">
    <source>
        <dbReference type="ARBA" id="ARBA00022845"/>
    </source>
</evidence>
<name>A0AAD2EBN7_9LAMI</name>
<dbReference type="SMART" id="SM00543">
    <property type="entry name" value="MIF4G"/>
    <property type="match status" value="1"/>
</dbReference>
<feature type="compositionally biased region" description="Polar residues" evidence="7">
    <location>
        <begin position="683"/>
        <end position="696"/>
    </location>
</feature>
<keyword evidence="4" id="KW-0648">Protein biosynthesis</keyword>
<proteinExistence type="inferred from homology"/>
<dbReference type="InterPro" id="IPR003890">
    <property type="entry name" value="MIF4G-like_typ-3"/>
</dbReference>
<feature type="compositionally biased region" description="Polar residues" evidence="7">
    <location>
        <begin position="1606"/>
        <end position="1618"/>
    </location>
</feature>
<feature type="compositionally biased region" description="Low complexity" evidence="7">
    <location>
        <begin position="52"/>
        <end position="66"/>
    </location>
</feature>
<keyword evidence="10" id="KW-1185">Reference proteome</keyword>
<feature type="compositionally biased region" description="Polar residues" evidence="7">
    <location>
        <begin position="67"/>
        <end position="86"/>
    </location>
</feature>
<gene>
    <name evidence="9" type="ORF">FPE_LOCUS33487</name>
</gene>
<evidence type="ECO:0000256" key="2">
    <source>
        <dbReference type="ARBA" id="ARBA00022540"/>
    </source>
</evidence>
<feature type="compositionally biased region" description="Basic and acidic residues" evidence="7">
    <location>
        <begin position="1"/>
        <end position="12"/>
    </location>
</feature>
<feature type="compositionally biased region" description="Low complexity" evidence="7">
    <location>
        <begin position="717"/>
        <end position="734"/>
    </location>
</feature>
<protein>
    <recommendedName>
        <fullName evidence="5">Eukaryotic translation initiation factor 4G</fullName>
    </recommendedName>
    <alternativeName>
        <fullName evidence="6">Protein synthesis initiation factor 4G</fullName>
    </alternativeName>
</protein>
<feature type="region of interest" description="Disordered" evidence="7">
    <location>
        <begin position="683"/>
        <end position="752"/>
    </location>
</feature>
<dbReference type="GO" id="GO:0016281">
    <property type="term" value="C:eukaryotic translation initiation factor 4F complex"/>
    <property type="evidence" value="ECO:0007669"/>
    <property type="project" value="TreeGrafter"/>
</dbReference>
<dbReference type="PROSITE" id="PS51366">
    <property type="entry name" value="MI"/>
    <property type="match status" value="1"/>
</dbReference>
<dbReference type="GO" id="GO:0003743">
    <property type="term" value="F:translation initiation factor activity"/>
    <property type="evidence" value="ECO:0007669"/>
    <property type="project" value="UniProtKB-KW"/>
</dbReference>
<feature type="region of interest" description="Disordered" evidence="7">
    <location>
        <begin position="789"/>
        <end position="862"/>
    </location>
</feature>
<dbReference type="SUPFAM" id="SSF48371">
    <property type="entry name" value="ARM repeat"/>
    <property type="match status" value="2"/>
</dbReference>
<feature type="region of interest" description="Disordered" evidence="7">
    <location>
        <begin position="192"/>
        <end position="212"/>
    </location>
</feature>
<feature type="compositionally biased region" description="Low complexity" evidence="7">
    <location>
        <begin position="530"/>
        <end position="550"/>
    </location>
</feature>
<accession>A0AAD2EBN7</accession>
<feature type="region of interest" description="Disordered" evidence="7">
    <location>
        <begin position="402"/>
        <end position="432"/>
    </location>
</feature>
<feature type="compositionally biased region" description="Low complexity" evidence="7">
    <location>
        <begin position="833"/>
        <end position="844"/>
    </location>
</feature>
<feature type="region of interest" description="Disordered" evidence="7">
    <location>
        <begin position="122"/>
        <end position="172"/>
    </location>
</feature>
<feature type="region of interest" description="Disordered" evidence="7">
    <location>
        <begin position="577"/>
        <end position="635"/>
    </location>
</feature>
<dbReference type="PANTHER" id="PTHR23253">
    <property type="entry name" value="EUKARYOTIC TRANSLATION INITIATION FACTOR 4 GAMMA"/>
    <property type="match status" value="1"/>
</dbReference>
<feature type="compositionally biased region" description="Basic and acidic residues" evidence="7">
    <location>
        <begin position="1592"/>
        <end position="1603"/>
    </location>
</feature>
<evidence type="ECO:0000256" key="6">
    <source>
        <dbReference type="ARBA" id="ARBA00075135"/>
    </source>
</evidence>
<feature type="compositionally biased region" description="Basic and acidic residues" evidence="7">
    <location>
        <begin position="511"/>
        <end position="521"/>
    </location>
</feature>
<keyword evidence="3" id="KW-0810">Translation regulation</keyword>
<feature type="compositionally biased region" description="Low complexity" evidence="7">
    <location>
        <begin position="742"/>
        <end position="752"/>
    </location>
</feature>
<dbReference type="Pfam" id="PF02854">
    <property type="entry name" value="MIF4G"/>
    <property type="match status" value="1"/>
</dbReference>
<feature type="region of interest" description="Disordered" evidence="7">
    <location>
        <begin position="457"/>
        <end position="556"/>
    </location>
</feature>
<feature type="compositionally biased region" description="Basic and acidic residues" evidence="7">
    <location>
        <begin position="1401"/>
        <end position="1417"/>
    </location>
</feature>
<evidence type="ECO:0000256" key="4">
    <source>
        <dbReference type="ARBA" id="ARBA00022917"/>
    </source>
</evidence>
<feature type="compositionally biased region" description="Low complexity" evidence="7">
    <location>
        <begin position="132"/>
        <end position="168"/>
    </location>
</feature>
<dbReference type="Pfam" id="PF02847">
    <property type="entry name" value="MA3"/>
    <property type="match status" value="1"/>
</dbReference>
<evidence type="ECO:0000313" key="10">
    <source>
        <dbReference type="Proteomes" id="UP000834106"/>
    </source>
</evidence>
<feature type="compositionally biased region" description="Gly residues" evidence="7">
    <location>
        <begin position="34"/>
        <end position="45"/>
    </location>
</feature>
<dbReference type="Proteomes" id="UP000834106">
    <property type="component" value="Chromosome 22"/>
</dbReference>
<feature type="region of interest" description="Disordered" evidence="7">
    <location>
        <begin position="1592"/>
        <end position="1624"/>
    </location>
</feature>
<comment type="similarity">
    <text evidence="1">Belongs to the eukaryotic initiation factor 4G family.</text>
</comment>
<dbReference type="GO" id="GO:0006417">
    <property type="term" value="P:regulation of translation"/>
    <property type="evidence" value="ECO:0007669"/>
    <property type="project" value="UniProtKB-KW"/>
</dbReference>
<dbReference type="InterPro" id="IPR016024">
    <property type="entry name" value="ARM-type_fold"/>
</dbReference>
<feature type="region of interest" description="Disordered" evidence="7">
    <location>
        <begin position="1264"/>
        <end position="1291"/>
    </location>
</feature>